<evidence type="ECO:0000313" key="4">
    <source>
        <dbReference type="EMBL" id="OYN86387.1"/>
    </source>
</evidence>
<dbReference type="InterPro" id="IPR010273">
    <property type="entry name" value="DUF881"/>
</dbReference>
<accession>A0A255E480</accession>
<evidence type="ECO:0000256" key="1">
    <source>
        <dbReference type="ARBA" id="ARBA00009108"/>
    </source>
</evidence>
<dbReference type="RefSeq" id="WP_094450957.1">
    <property type="nucleotide sequence ID" value="NZ_NMVI01000018.1"/>
</dbReference>
<dbReference type="EMBL" id="NMVI01000018">
    <property type="protein sequence ID" value="OYN86387.1"/>
    <property type="molecule type" value="Genomic_DNA"/>
</dbReference>
<proteinExistence type="inferred from homology"/>
<dbReference type="PANTHER" id="PTHR37313">
    <property type="entry name" value="UPF0749 PROTEIN RV1825"/>
    <property type="match status" value="1"/>
</dbReference>
<reference evidence="4 5" key="1">
    <citation type="submission" date="2017-07" db="EMBL/GenBank/DDBJ databases">
        <title>Draft whole genome sequences of clinical Proprionibacteriaceae strains.</title>
        <authorList>
            <person name="Bernier A.-M."/>
            <person name="Bernard K."/>
            <person name="Domingo M.-C."/>
        </authorList>
    </citation>
    <scope>NUCLEOTIDE SEQUENCE [LARGE SCALE GENOMIC DNA]</scope>
    <source>
        <strain evidence="4 5">NML 160184</strain>
    </source>
</reference>
<keyword evidence="2" id="KW-0175">Coiled coil</keyword>
<gene>
    <name evidence="4" type="ORF">CGZ92_08505</name>
</gene>
<dbReference type="Proteomes" id="UP000216533">
    <property type="component" value="Unassembled WGS sequence"/>
</dbReference>
<feature type="compositionally biased region" description="Basic and acidic residues" evidence="3">
    <location>
        <begin position="42"/>
        <end position="51"/>
    </location>
</feature>
<feature type="compositionally biased region" description="Basic and acidic residues" evidence="3">
    <location>
        <begin position="1"/>
        <end position="14"/>
    </location>
</feature>
<evidence type="ECO:0000313" key="5">
    <source>
        <dbReference type="Proteomes" id="UP000216533"/>
    </source>
</evidence>
<dbReference type="Pfam" id="PF05949">
    <property type="entry name" value="DUF881"/>
    <property type="match status" value="1"/>
</dbReference>
<dbReference type="PANTHER" id="PTHR37313:SF2">
    <property type="entry name" value="UPF0749 PROTEIN YLXX"/>
    <property type="match status" value="1"/>
</dbReference>
<dbReference type="AlphaFoldDB" id="A0A255E480"/>
<evidence type="ECO:0000256" key="3">
    <source>
        <dbReference type="SAM" id="MobiDB-lite"/>
    </source>
</evidence>
<protein>
    <recommendedName>
        <fullName evidence="6">DUF881 domain-containing protein</fullName>
    </recommendedName>
</protein>
<comment type="similarity">
    <text evidence="1">Belongs to the UPF0749 family.</text>
</comment>
<dbReference type="Gene3D" id="3.30.70.1880">
    <property type="entry name" value="Protein of unknown function DUF881"/>
    <property type="match status" value="1"/>
</dbReference>
<evidence type="ECO:0000256" key="2">
    <source>
        <dbReference type="SAM" id="Coils"/>
    </source>
</evidence>
<comment type="caution">
    <text evidence="4">The sequence shown here is derived from an EMBL/GenBank/DDBJ whole genome shotgun (WGS) entry which is preliminary data.</text>
</comment>
<evidence type="ECO:0008006" key="6">
    <source>
        <dbReference type="Google" id="ProtNLM"/>
    </source>
</evidence>
<name>A0A255E480_9ACTN</name>
<organism evidence="4 5">
    <name type="scientific">Parenemella sanctibonifatiensis</name>
    <dbReference type="NCBI Taxonomy" id="2016505"/>
    <lineage>
        <taxon>Bacteria</taxon>
        <taxon>Bacillati</taxon>
        <taxon>Actinomycetota</taxon>
        <taxon>Actinomycetes</taxon>
        <taxon>Propionibacteriales</taxon>
        <taxon>Propionibacteriaceae</taxon>
        <taxon>Parenemella</taxon>
    </lineage>
</organism>
<sequence length="284" mass="30560">MTHEDPDQDNDRADGTAGDEETDSDAADATGTGHETATDNDTTEHSEPTPRDRLKQALLKPRATQLLIAVLLGALAFSLVAQIRGQDDTYEGTRRSDLIQILDGLTQESRRLESELNDLRRTRESLENSQDRARAARDEAQRRTDDLSILAGTAPAQGRGIRIVIHDPQAKISPALILNGIQELRDAGAEVIEINDSIRLVASSSITGSTGAVQVDGHDIGPDIVIEVIGDPATLEQGARFRGGLVSEIESEAVGGRVTIDQVQLLEIRSVVEPRPQVYASPGP</sequence>
<dbReference type="GO" id="GO:0005886">
    <property type="term" value="C:plasma membrane"/>
    <property type="evidence" value="ECO:0007669"/>
    <property type="project" value="TreeGrafter"/>
</dbReference>
<feature type="coiled-coil region" evidence="2">
    <location>
        <begin position="95"/>
        <end position="146"/>
    </location>
</feature>
<feature type="region of interest" description="Disordered" evidence="3">
    <location>
        <begin position="1"/>
        <end position="51"/>
    </location>
</feature>
<feature type="compositionally biased region" description="Acidic residues" evidence="3">
    <location>
        <begin position="17"/>
        <end position="26"/>
    </location>
</feature>